<dbReference type="AlphaFoldDB" id="A0A6P1BM15"/>
<dbReference type="Proteomes" id="UP000468531">
    <property type="component" value="Unassembled WGS sequence"/>
</dbReference>
<organism evidence="2 3">
    <name type="scientific">Bradyrhizobium uaiense</name>
    <dbReference type="NCBI Taxonomy" id="2594946"/>
    <lineage>
        <taxon>Bacteria</taxon>
        <taxon>Pseudomonadati</taxon>
        <taxon>Pseudomonadota</taxon>
        <taxon>Alphaproteobacteria</taxon>
        <taxon>Hyphomicrobiales</taxon>
        <taxon>Nitrobacteraceae</taxon>
        <taxon>Bradyrhizobium</taxon>
    </lineage>
</organism>
<name>A0A6P1BM15_9BRAD</name>
<dbReference type="EMBL" id="VKHP01000134">
    <property type="protein sequence ID" value="NEU99536.1"/>
    <property type="molecule type" value="Genomic_DNA"/>
</dbReference>
<proteinExistence type="predicted"/>
<evidence type="ECO:0000313" key="3">
    <source>
        <dbReference type="Proteomes" id="UP000468531"/>
    </source>
</evidence>
<feature type="region of interest" description="Disordered" evidence="1">
    <location>
        <begin position="1"/>
        <end position="40"/>
    </location>
</feature>
<protein>
    <submittedName>
        <fullName evidence="2">Uncharacterized protein</fullName>
    </submittedName>
</protein>
<reference evidence="2 3" key="1">
    <citation type="journal article" date="2020" name="Arch. Microbiol.">
        <title>Bradyrhizobium uaiense sp. nov., a new highly efficient cowpea symbiont.</title>
        <authorList>
            <person name="Cabral Michel D."/>
            <person name="Azarias Guimaraes A."/>
            <person name="Martins da Costa E."/>
            <person name="Soares de Carvalho T."/>
            <person name="Balsanelli E."/>
            <person name="Willems A."/>
            <person name="Maltempi de Souza E."/>
            <person name="de Souza Moreira F.M."/>
        </authorList>
    </citation>
    <scope>NUCLEOTIDE SEQUENCE [LARGE SCALE GENOMIC DNA]</scope>
    <source>
        <strain evidence="2 3">UFLA 03-164</strain>
    </source>
</reference>
<gene>
    <name evidence="2" type="ORF">FNJ47_27835</name>
</gene>
<feature type="compositionally biased region" description="Basic and acidic residues" evidence="1">
    <location>
        <begin position="1"/>
        <end position="23"/>
    </location>
</feature>
<evidence type="ECO:0000256" key="1">
    <source>
        <dbReference type="SAM" id="MobiDB-lite"/>
    </source>
</evidence>
<sequence>MKHQVSFEDRLLQSAQDAREKAARLPPGAARDRLLSKARQNEAAVNIDRWISAPGSPRPDRS</sequence>
<accession>A0A6P1BM15</accession>
<comment type="caution">
    <text evidence="2">The sequence shown here is derived from an EMBL/GenBank/DDBJ whole genome shotgun (WGS) entry which is preliminary data.</text>
</comment>
<evidence type="ECO:0000313" key="2">
    <source>
        <dbReference type="EMBL" id="NEU99536.1"/>
    </source>
</evidence>
<keyword evidence="3" id="KW-1185">Reference proteome</keyword>